<evidence type="ECO:0000313" key="2">
    <source>
        <dbReference type="Proteomes" id="UP000030748"/>
    </source>
</evidence>
<feature type="non-terminal residue" evidence="1">
    <location>
        <position position="23"/>
    </location>
</feature>
<protein>
    <submittedName>
        <fullName evidence="1">Uncharacterized protein</fullName>
    </submittedName>
</protein>
<accession>A0A022R932</accession>
<name>A0A022R932_ERYGU</name>
<dbReference type="EMBL" id="KI630592">
    <property type="protein sequence ID" value="EYU36253.1"/>
    <property type="molecule type" value="Genomic_DNA"/>
</dbReference>
<dbReference type="AlphaFoldDB" id="A0A022R932"/>
<gene>
    <name evidence="1" type="ORF">MIMGU_mgv1a0261452mg</name>
</gene>
<proteinExistence type="predicted"/>
<organism evidence="1 2">
    <name type="scientific">Erythranthe guttata</name>
    <name type="common">Yellow monkey flower</name>
    <name type="synonym">Mimulus guttatus</name>
    <dbReference type="NCBI Taxonomy" id="4155"/>
    <lineage>
        <taxon>Eukaryota</taxon>
        <taxon>Viridiplantae</taxon>
        <taxon>Streptophyta</taxon>
        <taxon>Embryophyta</taxon>
        <taxon>Tracheophyta</taxon>
        <taxon>Spermatophyta</taxon>
        <taxon>Magnoliopsida</taxon>
        <taxon>eudicotyledons</taxon>
        <taxon>Gunneridae</taxon>
        <taxon>Pentapetalae</taxon>
        <taxon>asterids</taxon>
        <taxon>lamiids</taxon>
        <taxon>Lamiales</taxon>
        <taxon>Phrymaceae</taxon>
        <taxon>Erythranthe</taxon>
    </lineage>
</organism>
<sequence length="23" mass="2813">MDSLNIHISWRFLFPLLTVFFSE</sequence>
<reference evidence="1 2" key="1">
    <citation type="journal article" date="2013" name="Proc. Natl. Acad. Sci. U.S.A.">
        <title>Fine-scale variation in meiotic recombination in Mimulus inferred from population shotgun sequencing.</title>
        <authorList>
            <person name="Hellsten U."/>
            <person name="Wright K.M."/>
            <person name="Jenkins J."/>
            <person name="Shu S."/>
            <person name="Yuan Y."/>
            <person name="Wessler S.R."/>
            <person name="Schmutz J."/>
            <person name="Willis J.H."/>
            <person name="Rokhsar D.S."/>
        </authorList>
    </citation>
    <scope>NUCLEOTIDE SEQUENCE [LARGE SCALE GENOMIC DNA]</scope>
    <source>
        <strain evidence="2">cv. DUN x IM62</strain>
    </source>
</reference>
<dbReference type="Proteomes" id="UP000030748">
    <property type="component" value="Unassembled WGS sequence"/>
</dbReference>
<keyword evidence="2" id="KW-1185">Reference proteome</keyword>
<evidence type="ECO:0000313" key="1">
    <source>
        <dbReference type="EMBL" id="EYU36253.1"/>
    </source>
</evidence>